<name>A0ABS5JSQ2_9BACT</name>
<comment type="caution">
    <text evidence="2">The sequence shown here is derived from an EMBL/GenBank/DDBJ whole genome shotgun (WGS) entry which is preliminary data.</text>
</comment>
<dbReference type="PANTHER" id="PTHR42695">
    <property type="entry name" value="GLUTAMINE AMIDOTRANSFERASE YLR126C-RELATED"/>
    <property type="match status" value="1"/>
</dbReference>
<dbReference type="SUPFAM" id="SSF52317">
    <property type="entry name" value="Class I glutamine amidotransferase-like"/>
    <property type="match status" value="1"/>
</dbReference>
<accession>A0ABS5JSQ2</accession>
<reference evidence="2 3" key="1">
    <citation type="journal article" date="2015" name="Int. J. Syst. Evol. Microbiol.">
        <title>Carboxylicivirga linearis sp. nov., isolated from a sea cucumber culture pond.</title>
        <authorList>
            <person name="Wang F.Q."/>
            <person name="Zhou Y.X."/>
            <person name="Lin X.Z."/>
            <person name="Chen G.J."/>
            <person name="Du Z.J."/>
        </authorList>
    </citation>
    <scope>NUCLEOTIDE SEQUENCE [LARGE SCALE GENOMIC DNA]</scope>
    <source>
        <strain evidence="2 3">FB218</strain>
    </source>
</reference>
<dbReference type="EMBL" id="JAGUCO010000002">
    <property type="protein sequence ID" value="MBS2097486.1"/>
    <property type="molecule type" value="Genomic_DNA"/>
</dbReference>
<gene>
    <name evidence="2" type="ORF">KEM10_04285</name>
</gene>
<evidence type="ECO:0000259" key="1">
    <source>
        <dbReference type="Pfam" id="PF00117"/>
    </source>
</evidence>
<keyword evidence="3" id="KW-1185">Reference proteome</keyword>
<protein>
    <submittedName>
        <fullName evidence="2">Amidotransferase</fullName>
    </submittedName>
</protein>
<organism evidence="2 3">
    <name type="scientific">Carboxylicivirga linearis</name>
    <dbReference type="NCBI Taxonomy" id="1628157"/>
    <lineage>
        <taxon>Bacteria</taxon>
        <taxon>Pseudomonadati</taxon>
        <taxon>Bacteroidota</taxon>
        <taxon>Bacteroidia</taxon>
        <taxon>Marinilabiliales</taxon>
        <taxon>Marinilabiliaceae</taxon>
        <taxon>Carboxylicivirga</taxon>
    </lineage>
</organism>
<dbReference type="PANTHER" id="PTHR42695:SF5">
    <property type="entry name" value="GLUTAMINE AMIDOTRANSFERASE YLR126C-RELATED"/>
    <property type="match status" value="1"/>
</dbReference>
<dbReference type="InterPro" id="IPR017926">
    <property type="entry name" value="GATASE"/>
</dbReference>
<dbReference type="CDD" id="cd01741">
    <property type="entry name" value="GATase1_1"/>
    <property type="match status" value="1"/>
</dbReference>
<dbReference type="Pfam" id="PF00117">
    <property type="entry name" value="GATase"/>
    <property type="match status" value="1"/>
</dbReference>
<dbReference type="InterPro" id="IPR029062">
    <property type="entry name" value="Class_I_gatase-like"/>
</dbReference>
<dbReference type="Gene3D" id="3.40.50.880">
    <property type="match status" value="1"/>
</dbReference>
<sequence>MKTIRIHYLQHVPFEGLGYIETWANERNYPLTSTLLYEEAKFPAIDDFDMLVVMGGPMGIYDEDVYPWLKAEKAFIHSAIEADKIVLGVCLGSQFIADALGTKVYANKQKEIGWFPITKTDTAKGEELIKDLPESMIVMHWHGDTFDLPDNAVHLMQSEACVNQAYLFNNKVLGLQFHMESTPDSLLNLIENCREELVPEEYIQSEEAILKSLSECNTTNQYLSSILDRLVGKYT</sequence>
<dbReference type="InterPro" id="IPR044992">
    <property type="entry name" value="ChyE-like"/>
</dbReference>
<evidence type="ECO:0000313" key="2">
    <source>
        <dbReference type="EMBL" id="MBS2097486.1"/>
    </source>
</evidence>
<dbReference type="PROSITE" id="PS51273">
    <property type="entry name" value="GATASE_TYPE_1"/>
    <property type="match status" value="1"/>
</dbReference>
<dbReference type="Proteomes" id="UP000708576">
    <property type="component" value="Unassembled WGS sequence"/>
</dbReference>
<evidence type="ECO:0000313" key="3">
    <source>
        <dbReference type="Proteomes" id="UP000708576"/>
    </source>
</evidence>
<dbReference type="RefSeq" id="WP_212213947.1">
    <property type="nucleotide sequence ID" value="NZ_JAGUCO010000002.1"/>
</dbReference>
<feature type="domain" description="Glutamine amidotransferase" evidence="1">
    <location>
        <begin position="42"/>
        <end position="184"/>
    </location>
</feature>
<proteinExistence type="predicted"/>